<gene>
    <name evidence="1" type="ORF">FE240_18135</name>
</gene>
<dbReference type="EMBL" id="CP040449">
    <property type="protein sequence ID" value="QFI56431.1"/>
    <property type="molecule type" value="Genomic_DNA"/>
</dbReference>
<dbReference type="KEGG" id="asim:FE240_18135"/>
<proteinExistence type="predicted"/>
<evidence type="ECO:0000313" key="1">
    <source>
        <dbReference type="EMBL" id="QFI56431.1"/>
    </source>
</evidence>
<sequence length="155" mass="17583">MLRLSRKGWNNVIIVGVLAAITLLHRMDQMQEINSRDRERPLLPADAVVLTWQGPSWQIERLGQGWRSRPDLGLDAAALDMRIREWSRWSLPAATALRGVPVVLKVWVAGRDEPIEIGLYQDNGQYAALLPPDRWLALSEQQYRSLLAPGLVVKE</sequence>
<name>A0A5J6X1P9_9GAMM</name>
<dbReference type="Proteomes" id="UP000594034">
    <property type="component" value="Chromosome"/>
</dbReference>
<organism evidence="1 2">
    <name type="scientific">Aeromonas simiae</name>
    <dbReference type="NCBI Taxonomy" id="218936"/>
    <lineage>
        <taxon>Bacteria</taxon>
        <taxon>Pseudomonadati</taxon>
        <taxon>Pseudomonadota</taxon>
        <taxon>Gammaproteobacteria</taxon>
        <taxon>Aeromonadales</taxon>
        <taxon>Aeromonadaceae</taxon>
        <taxon>Aeromonas</taxon>
    </lineage>
</organism>
<dbReference type="AlphaFoldDB" id="A0A5J6X1P9"/>
<reference evidence="1 2" key="1">
    <citation type="submission" date="2019-05" db="EMBL/GenBank/DDBJ databases">
        <title>OXA-830, a novel chromosomally encoded expanded-spectrum class D beta-lactamase in Aeromonas simiae.</title>
        <authorList>
            <person name="Zhou W."/>
            <person name="Chen Q."/>
        </authorList>
    </citation>
    <scope>NUCLEOTIDE SEQUENCE [LARGE SCALE GENOMIC DNA]</scope>
    <source>
        <strain evidence="1 2">A6</strain>
    </source>
</reference>
<protein>
    <submittedName>
        <fullName evidence="1">Uncharacterized protein</fullName>
    </submittedName>
</protein>
<keyword evidence="2" id="KW-1185">Reference proteome</keyword>
<dbReference type="RefSeq" id="WP_193002841.1">
    <property type="nucleotide sequence ID" value="NZ_CP040449.1"/>
</dbReference>
<evidence type="ECO:0000313" key="2">
    <source>
        <dbReference type="Proteomes" id="UP000594034"/>
    </source>
</evidence>
<accession>A0A5J6X1P9</accession>